<evidence type="ECO:0000313" key="3">
    <source>
        <dbReference type="Proteomes" id="UP000177907"/>
    </source>
</evidence>
<proteinExistence type="predicted"/>
<keyword evidence="1" id="KW-0812">Transmembrane</keyword>
<comment type="caution">
    <text evidence="2">The sequence shown here is derived from an EMBL/GenBank/DDBJ whole genome shotgun (WGS) entry which is preliminary data.</text>
</comment>
<keyword evidence="1" id="KW-0472">Membrane</keyword>
<organism evidence="2 3">
    <name type="scientific">Candidatus Magasanikbacteria bacterium RIFOXYC2_FULL_42_28</name>
    <dbReference type="NCBI Taxonomy" id="1798704"/>
    <lineage>
        <taxon>Bacteria</taxon>
        <taxon>Candidatus Magasanikiibacteriota</taxon>
    </lineage>
</organism>
<evidence type="ECO:0008006" key="4">
    <source>
        <dbReference type="Google" id="ProtNLM"/>
    </source>
</evidence>
<dbReference type="InterPro" id="IPR019277">
    <property type="entry name" value="DUF2304"/>
</dbReference>
<sequence>MYLIQILLVAFSVFAIFKTIQKFRVAQLSALELAGWSLFWFLVMVVAILPDSASALAKLFGVGRGADLVVYLALALMFYLLFRLNVRMEKMKREITILTRALGLRADKNK</sequence>
<reference evidence="2 3" key="1">
    <citation type="journal article" date="2016" name="Nat. Commun.">
        <title>Thousands of microbial genomes shed light on interconnected biogeochemical processes in an aquifer system.</title>
        <authorList>
            <person name="Anantharaman K."/>
            <person name="Brown C.T."/>
            <person name="Hug L.A."/>
            <person name="Sharon I."/>
            <person name="Castelle C.J."/>
            <person name="Probst A.J."/>
            <person name="Thomas B.C."/>
            <person name="Singh A."/>
            <person name="Wilkins M.J."/>
            <person name="Karaoz U."/>
            <person name="Brodie E.L."/>
            <person name="Williams K.H."/>
            <person name="Hubbard S.S."/>
            <person name="Banfield J.F."/>
        </authorList>
    </citation>
    <scope>NUCLEOTIDE SEQUENCE [LARGE SCALE GENOMIC DNA]</scope>
</reference>
<name>A0A1F6NXV2_9BACT</name>
<dbReference type="EMBL" id="MFQZ01000002">
    <property type="protein sequence ID" value="OGH88484.1"/>
    <property type="molecule type" value="Genomic_DNA"/>
</dbReference>
<feature type="transmembrane region" description="Helical" evidence="1">
    <location>
        <begin position="30"/>
        <end position="48"/>
    </location>
</feature>
<evidence type="ECO:0000256" key="1">
    <source>
        <dbReference type="SAM" id="Phobius"/>
    </source>
</evidence>
<protein>
    <recommendedName>
        <fullName evidence="4">DUF2304 domain-containing protein</fullName>
    </recommendedName>
</protein>
<dbReference type="Proteomes" id="UP000177907">
    <property type="component" value="Unassembled WGS sequence"/>
</dbReference>
<evidence type="ECO:0000313" key="2">
    <source>
        <dbReference type="EMBL" id="OGH88484.1"/>
    </source>
</evidence>
<feature type="transmembrane region" description="Helical" evidence="1">
    <location>
        <begin position="6"/>
        <end position="23"/>
    </location>
</feature>
<accession>A0A1F6NXV2</accession>
<dbReference type="Pfam" id="PF10066">
    <property type="entry name" value="DUF2304"/>
    <property type="match status" value="1"/>
</dbReference>
<keyword evidence="1" id="KW-1133">Transmembrane helix</keyword>
<dbReference type="STRING" id="1798704.A3J93_04440"/>
<dbReference type="AlphaFoldDB" id="A0A1F6NXV2"/>
<gene>
    <name evidence="2" type="ORF">A3J93_04440</name>
</gene>
<feature type="transmembrane region" description="Helical" evidence="1">
    <location>
        <begin position="68"/>
        <end position="86"/>
    </location>
</feature>